<proteinExistence type="predicted"/>
<sequence>MRIDPPPSAAAATGTMPAATAAAAPPDEPPGVCSGFQGLRAGPNARGSVMAFRPNSGTLVLPNTTSPESSQRRTTASVCCAGSRAMAALPWLVGTPARSLPRSLSRNGTPAKGAAGCGAAARNCARARSRRSVMTAFSWGLTASQRTRAASSASAGLSSPSRMRAASSSASNGSVAFRMEAWIPGSGGPNCPVGAG</sequence>
<feature type="region of interest" description="Disordered" evidence="1">
    <location>
        <begin position="1"/>
        <end position="39"/>
    </location>
</feature>
<protein>
    <submittedName>
        <fullName evidence="2">Uncharacterized protein</fullName>
    </submittedName>
</protein>
<accession>A0A1J5PIY0</accession>
<organism evidence="2">
    <name type="scientific">mine drainage metagenome</name>
    <dbReference type="NCBI Taxonomy" id="410659"/>
    <lineage>
        <taxon>unclassified sequences</taxon>
        <taxon>metagenomes</taxon>
        <taxon>ecological metagenomes</taxon>
    </lineage>
</organism>
<dbReference type="EMBL" id="MLJW01003710">
    <property type="protein sequence ID" value="OIQ71470.1"/>
    <property type="molecule type" value="Genomic_DNA"/>
</dbReference>
<evidence type="ECO:0000313" key="2">
    <source>
        <dbReference type="EMBL" id="OIQ71470.1"/>
    </source>
</evidence>
<gene>
    <name evidence="2" type="ORF">GALL_469100</name>
</gene>
<reference evidence="2" key="1">
    <citation type="submission" date="2016-10" db="EMBL/GenBank/DDBJ databases">
        <title>Sequence of Gallionella enrichment culture.</title>
        <authorList>
            <person name="Poehlein A."/>
            <person name="Muehling M."/>
            <person name="Daniel R."/>
        </authorList>
    </citation>
    <scope>NUCLEOTIDE SEQUENCE</scope>
</reference>
<evidence type="ECO:0000256" key="1">
    <source>
        <dbReference type="SAM" id="MobiDB-lite"/>
    </source>
</evidence>
<comment type="caution">
    <text evidence="2">The sequence shown here is derived from an EMBL/GenBank/DDBJ whole genome shotgun (WGS) entry which is preliminary data.</text>
</comment>
<dbReference type="AlphaFoldDB" id="A0A1J5PIY0"/>
<feature type="compositionally biased region" description="Low complexity" evidence="1">
    <location>
        <begin position="9"/>
        <end position="25"/>
    </location>
</feature>
<name>A0A1J5PIY0_9ZZZZ</name>